<dbReference type="Gene3D" id="3.30.360.10">
    <property type="entry name" value="Dihydrodipicolinate Reductase, domain 2"/>
    <property type="match status" value="1"/>
</dbReference>
<accession>A0A6L6PBS8</accession>
<evidence type="ECO:0000259" key="2">
    <source>
        <dbReference type="Pfam" id="PF22725"/>
    </source>
</evidence>
<dbReference type="InterPro" id="IPR036291">
    <property type="entry name" value="NAD(P)-bd_dom_sf"/>
</dbReference>
<evidence type="ECO:0000259" key="1">
    <source>
        <dbReference type="Pfam" id="PF01408"/>
    </source>
</evidence>
<comment type="caution">
    <text evidence="3">The sequence shown here is derived from an EMBL/GenBank/DDBJ whole genome shotgun (WGS) entry which is preliminary data.</text>
</comment>
<protein>
    <submittedName>
        <fullName evidence="3">Gfo/Idh/MocA family oxidoreductase</fullName>
    </submittedName>
</protein>
<sequence>MEQPEIFPGRIRLGMVGGGEGAFIGAVHRHAARLDDRYQLLAGALSSSPEASQRSGLALGLDPSRIYGDYRQMAQAEAAREDGIEAVVIVTPNHMHAPVARAFLEAGINVICDKPVTTTSEDARMLQTLAEERGLLFAVTHNYSAYPLVRHAQQMVREGTLGAIRVVQVQYAQDWLAAPLEQDGHKQATWRTDPAKSGGGAIGDIGSHAWQLADFITGLKLESLSAQLSSFVPGRAIDDDVQVLLRYEGGARGMLWASQVAVGCTNELRIRVVGSEGGIEWAQEQPNELRWTPLGEPTRIITRGSAAMNAAGARTSRVPAGHPEGYIDAFGALYSEIACHLLARRSGGDPGAAQFPTIADGVRGVLFIETVQASSLAGGVWTKVS</sequence>
<dbReference type="SUPFAM" id="SSF55347">
    <property type="entry name" value="Glyceraldehyde-3-phosphate dehydrogenase-like, C-terminal domain"/>
    <property type="match status" value="1"/>
</dbReference>
<dbReference type="PANTHER" id="PTHR43708">
    <property type="entry name" value="CONSERVED EXPRESSED OXIDOREDUCTASE (EUROFUNG)"/>
    <property type="match status" value="1"/>
</dbReference>
<keyword evidence="4" id="KW-1185">Reference proteome</keyword>
<organism evidence="3 4">
    <name type="scientific">Duganella radicis</name>
    <dbReference type="NCBI Taxonomy" id="551988"/>
    <lineage>
        <taxon>Bacteria</taxon>
        <taxon>Pseudomonadati</taxon>
        <taxon>Pseudomonadota</taxon>
        <taxon>Betaproteobacteria</taxon>
        <taxon>Burkholderiales</taxon>
        <taxon>Oxalobacteraceae</taxon>
        <taxon>Telluria group</taxon>
        <taxon>Duganella</taxon>
    </lineage>
</organism>
<dbReference type="PANTHER" id="PTHR43708:SF3">
    <property type="entry name" value="OXIDOREDUCTASE"/>
    <property type="match status" value="1"/>
</dbReference>
<dbReference type="InterPro" id="IPR051317">
    <property type="entry name" value="Gfo/Idh/MocA_oxidoreduct"/>
</dbReference>
<dbReference type="Proteomes" id="UP000475582">
    <property type="component" value="Unassembled WGS sequence"/>
</dbReference>
<reference evidence="3 4" key="1">
    <citation type="submission" date="2019-11" db="EMBL/GenBank/DDBJ databases">
        <title>Type strains purchased from KCTC, JCM and DSMZ.</title>
        <authorList>
            <person name="Lu H."/>
        </authorList>
    </citation>
    <scope>NUCLEOTIDE SEQUENCE [LARGE SCALE GENOMIC DNA]</scope>
    <source>
        <strain evidence="3 4">KCTC 22382</strain>
    </source>
</reference>
<dbReference type="SUPFAM" id="SSF51735">
    <property type="entry name" value="NAD(P)-binding Rossmann-fold domains"/>
    <property type="match status" value="1"/>
</dbReference>
<name>A0A6L6PBS8_9BURK</name>
<dbReference type="OrthoDB" id="9801953at2"/>
<dbReference type="InterPro" id="IPR000683">
    <property type="entry name" value="Gfo/Idh/MocA-like_OxRdtase_N"/>
</dbReference>
<dbReference type="Gene3D" id="3.40.50.720">
    <property type="entry name" value="NAD(P)-binding Rossmann-like Domain"/>
    <property type="match status" value="1"/>
</dbReference>
<feature type="domain" description="GFO/IDH/MocA-like oxidoreductase" evidence="2">
    <location>
        <begin position="149"/>
        <end position="280"/>
    </location>
</feature>
<dbReference type="InterPro" id="IPR055170">
    <property type="entry name" value="GFO_IDH_MocA-like_dom"/>
</dbReference>
<gene>
    <name evidence="3" type="ORF">GM676_03080</name>
</gene>
<dbReference type="Pfam" id="PF22725">
    <property type="entry name" value="GFO_IDH_MocA_C3"/>
    <property type="match status" value="1"/>
</dbReference>
<dbReference type="Pfam" id="PF01408">
    <property type="entry name" value="GFO_IDH_MocA"/>
    <property type="match status" value="1"/>
</dbReference>
<evidence type="ECO:0000313" key="3">
    <source>
        <dbReference type="EMBL" id="MTV36568.1"/>
    </source>
</evidence>
<proteinExistence type="predicted"/>
<dbReference type="EMBL" id="WNKY01000001">
    <property type="protein sequence ID" value="MTV36568.1"/>
    <property type="molecule type" value="Genomic_DNA"/>
</dbReference>
<evidence type="ECO:0000313" key="4">
    <source>
        <dbReference type="Proteomes" id="UP000475582"/>
    </source>
</evidence>
<feature type="domain" description="Gfo/Idh/MocA-like oxidoreductase N-terminal" evidence="1">
    <location>
        <begin position="11"/>
        <end position="141"/>
    </location>
</feature>
<dbReference type="GO" id="GO:0000166">
    <property type="term" value="F:nucleotide binding"/>
    <property type="evidence" value="ECO:0007669"/>
    <property type="project" value="InterPro"/>
</dbReference>
<dbReference type="AlphaFoldDB" id="A0A6L6PBS8"/>
<dbReference type="RefSeq" id="WP_155461890.1">
    <property type="nucleotide sequence ID" value="NZ_WNKY01000001.1"/>
</dbReference>